<gene>
    <name evidence="2" type="ORF">BS50DRAFT_232380</name>
</gene>
<organism evidence="2 3">
    <name type="scientific">Corynespora cassiicola Philippines</name>
    <dbReference type="NCBI Taxonomy" id="1448308"/>
    <lineage>
        <taxon>Eukaryota</taxon>
        <taxon>Fungi</taxon>
        <taxon>Dikarya</taxon>
        <taxon>Ascomycota</taxon>
        <taxon>Pezizomycotina</taxon>
        <taxon>Dothideomycetes</taxon>
        <taxon>Pleosporomycetidae</taxon>
        <taxon>Pleosporales</taxon>
        <taxon>Corynesporascaceae</taxon>
        <taxon>Corynespora</taxon>
    </lineage>
</organism>
<sequence length="190" mass="20998">MLIGNCWPSARLSPASPPSAHFQPSRRPSQQVCRRMGGRASGRAGAHTGTSTQAQWRSTQSCPARQLIFAAWCRSAACVCACVRAMCMLPELVSCMRARGSYCERAGGRGRGRGDARRFAATAPWSCDPSCHCLMRAFFFSLIRLVNSLQARRELQRQQACVREAKSKVPCTQPGLRYTVLCQDARERGR</sequence>
<reference evidence="2 3" key="1">
    <citation type="journal article" date="2018" name="Front. Microbiol.">
        <title>Genome-Wide Analysis of Corynespora cassiicola Leaf Fall Disease Putative Effectors.</title>
        <authorList>
            <person name="Lopez D."/>
            <person name="Ribeiro S."/>
            <person name="Label P."/>
            <person name="Fumanal B."/>
            <person name="Venisse J.S."/>
            <person name="Kohler A."/>
            <person name="de Oliveira R.R."/>
            <person name="Labutti K."/>
            <person name="Lipzen A."/>
            <person name="Lail K."/>
            <person name="Bauer D."/>
            <person name="Ohm R.A."/>
            <person name="Barry K.W."/>
            <person name="Spatafora J."/>
            <person name="Grigoriev I.V."/>
            <person name="Martin F.M."/>
            <person name="Pujade-Renaud V."/>
        </authorList>
    </citation>
    <scope>NUCLEOTIDE SEQUENCE [LARGE SCALE GENOMIC DNA]</scope>
    <source>
        <strain evidence="2 3">Philippines</strain>
    </source>
</reference>
<feature type="region of interest" description="Disordered" evidence="1">
    <location>
        <begin position="13"/>
        <end position="52"/>
    </location>
</feature>
<dbReference type="AlphaFoldDB" id="A0A2T2P1V2"/>
<proteinExistence type="predicted"/>
<protein>
    <submittedName>
        <fullName evidence="2">Uncharacterized protein</fullName>
    </submittedName>
</protein>
<dbReference type="EMBL" id="KZ678130">
    <property type="protein sequence ID" value="PSN71632.1"/>
    <property type="molecule type" value="Genomic_DNA"/>
</dbReference>
<evidence type="ECO:0000256" key="1">
    <source>
        <dbReference type="SAM" id="MobiDB-lite"/>
    </source>
</evidence>
<evidence type="ECO:0000313" key="3">
    <source>
        <dbReference type="Proteomes" id="UP000240883"/>
    </source>
</evidence>
<name>A0A2T2P1V2_CORCC</name>
<evidence type="ECO:0000313" key="2">
    <source>
        <dbReference type="EMBL" id="PSN71632.1"/>
    </source>
</evidence>
<accession>A0A2T2P1V2</accession>
<keyword evidence="3" id="KW-1185">Reference proteome</keyword>
<dbReference type="Proteomes" id="UP000240883">
    <property type="component" value="Unassembled WGS sequence"/>
</dbReference>